<evidence type="ECO:0000256" key="4">
    <source>
        <dbReference type="ARBA" id="ARBA00022989"/>
    </source>
</evidence>
<feature type="transmembrane region" description="Helical" evidence="7">
    <location>
        <begin position="63"/>
        <end position="86"/>
    </location>
</feature>
<dbReference type="PANTHER" id="PTHR48021:SF7">
    <property type="entry name" value="RH09188P"/>
    <property type="match status" value="1"/>
</dbReference>
<feature type="domain" description="Major facilitator superfamily (MFS) profile" evidence="8">
    <location>
        <begin position="65"/>
        <end position="500"/>
    </location>
</feature>
<feature type="transmembrane region" description="Helical" evidence="7">
    <location>
        <begin position="376"/>
        <end position="397"/>
    </location>
</feature>
<reference evidence="10" key="1">
    <citation type="submission" date="2025-08" db="UniProtKB">
        <authorList>
            <consortium name="RefSeq"/>
        </authorList>
    </citation>
    <scope>IDENTIFICATION</scope>
    <source>
        <tissue evidence="10">Whole organism</tissue>
    </source>
</reference>
<dbReference type="GeneID" id="127748690"/>
<keyword evidence="5 7" id="KW-0472">Membrane</keyword>
<evidence type="ECO:0000313" key="10">
    <source>
        <dbReference type="RefSeq" id="XP_052120340.1"/>
    </source>
</evidence>
<gene>
    <name evidence="10" type="primary">LOC127748690</name>
</gene>
<comment type="subcellular location">
    <subcellularLocation>
        <location evidence="1">Cell membrane</location>
        <topology evidence="1">Multi-pass membrane protein</topology>
    </subcellularLocation>
</comment>
<dbReference type="InterPro" id="IPR044775">
    <property type="entry name" value="MFS_ERD6/Tret1-like"/>
</dbReference>
<dbReference type="GO" id="GO:0051119">
    <property type="term" value="F:sugar transmembrane transporter activity"/>
    <property type="evidence" value="ECO:0007669"/>
    <property type="project" value="InterPro"/>
</dbReference>
<keyword evidence="3 7" id="KW-0812">Transmembrane</keyword>
<evidence type="ECO:0000256" key="7">
    <source>
        <dbReference type="SAM" id="Phobius"/>
    </source>
</evidence>
<dbReference type="KEGG" id="foc:127748690"/>
<evidence type="ECO:0000259" key="8">
    <source>
        <dbReference type="PROSITE" id="PS50850"/>
    </source>
</evidence>
<feature type="transmembrane region" description="Helical" evidence="7">
    <location>
        <begin position="409"/>
        <end position="433"/>
    </location>
</feature>
<feature type="transmembrane region" description="Helical" evidence="7">
    <location>
        <begin position="106"/>
        <end position="125"/>
    </location>
</feature>
<accession>A0A9C6TUC2</accession>
<dbReference type="InterPro" id="IPR005828">
    <property type="entry name" value="MFS_sugar_transport-like"/>
</dbReference>
<feature type="transmembrane region" description="Helical" evidence="7">
    <location>
        <begin position="343"/>
        <end position="364"/>
    </location>
</feature>
<evidence type="ECO:0000256" key="6">
    <source>
        <dbReference type="RuleBase" id="RU003346"/>
    </source>
</evidence>
<dbReference type="PANTHER" id="PTHR48021">
    <property type="match status" value="1"/>
</dbReference>
<evidence type="ECO:0000313" key="9">
    <source>
        <dbReference type="Proteomes" id="UP000504606"/>
    </source>
</evidence>
<keyword evidence="9" id="KW-1185">Reference proteome</keyword>
<comment type="similarity">
    <text evidence="6">Belongs to the major facilitator superfamily. Sugar transporter (TC 2.A.1.1) family.</text>
</comment>
<evidence type="ECO:0000256" key="1">
    <source>
        <dbReference type="ARBA" id="ARBA00004651"/>
    </source>
</evidence>
<dbReference type="CDD" id="cd17358">
    <property type="entry name" value="MFS_GLUT6_8_Class3_like"/>
    <property type="match status" value="1"/>
</dbReference>
<dbReference type="PROSITE" id="PS50850">
    <property type="entry name" value="MFS"/>
    <property type="match status" value="1"/>
</dbReference>
<dbReference type="Proteomes" id="UP000504606">
    <property type="component" value="Unplaced"/>
</dbReference>
<dbReference type="PROSITE" id="PS00216">
    <property type="entry name" value="SUGAR_TRANSPORT_1"/>
    <property type="match status" value="1"/>
</dbReference>
<dbReference type="RefSeq" id="XP_052120340.1">
    <property type="nucleotide sequence ID" value="XM_052264380.1"/>
</dbReference>
<dbReference type="InterPro" id="IPR036259">
    <property type="entry name" value="MFS_trans_sf"/>
</dbReference>
<feature type="transmembrane region" description="Helical" evidence="7">
    <location>
        <begin position="219"/>
        <end position="240"/>
    </location>
</feature>
<dbReference type="PRINTS" id="PR00171">
    <property type="entry name" value="SUGRTRNSPORT"/>
</dbReference>
<evidence type="ECO:0000256" key="3">
    <source>
        <dbReference type="ARBA" id="ARBA00022692"/>
    </source>
</evidence>
<dbReference type="Gene3D" id="1.20.1250.20">
    <property type="entry name" value="MFS general substrate transporter like domains"/>
    <property type="match status" value="1"/>
</dbReference>
<organism evidence="9 10">
    <name type="scientific">Frankliniella occidentalis</name>
    <name type="common">Western flower thrips</name>
    <name type="synonym">Euthrips occidentalis</name>
    <dbReference type="NCBI Taxonomy" id="133901"/>
    <lineage>
        <taxon>Eukaryota</taxon>
        <taxon>Metazoa</taxon>
        <taxon>Ecdysozoa</taxon>
        <taxon>Arthropoda</taxon>
        <taxon>Hexapoda</taxon>
        <taxon>Insecta</taxon>
        <taxon>Pterygota</taxon>
        <taxon>Neoptera</taxon>
        <taxon>Paraneoptera</taxon>
        <taxon>Thysanoptera</taxon>
        <taxon>Terebrantia</taxon>
        <taxon>Thripoidea</taxon>
        <taxon>Thripidae</taxon>
        <taxon>Frankliniella</taxon>
    </lineage>
</organism>
<feature type="transmembrane region" description="Helical" evidence="7">
    <location>
        <begin position="445"/>
        <end position="466"/>
    </location>
</feature>
<name>A0A9C6TUC2_FRAOC</name>
<dbReference type="GO" id="GO:0005886">
    <property type="term" value="C:plasma membrane"/>
    <property type="evidence" value="ECO:0007669"/>
    <property type="project" value="UniProtKB-SubCell"/>
</dbReference>
<dbReference type="PROSITE" id="PS00217">
    <property type="entry name" value="SUGAR_TRANSPORT_2"/>
    <property type="match status" value="1"/>
</dbReference>
<dbReference type="SUPFAM" id="SSF103473">
    <property type="entry name" value="MFS general substrate transporter"/>
    <property type="match status" value="1"/>
</dbReference>
<dbReference type="InterPro" id="IPR003663">
    <property type="entry name" value="Sugar/inositol_transpt"/>
</dbReference>
<protein>
    <submittedName>
        <fullName evidence="10">Facilitated trehalose transporter Tret1-2 homolog</fullName>
    </submittedName>
</protein>
<proteinExistence type="inferred from homology"/>
<dbReference type="InterPro" id="IPR005829">
    <property type="entry name" value="Sugar_transporter_CS"/>
</dbReference>
<dbReference type="NCBIfam" id="TIGR00879">
    <property type="entry name" value="SP"/>
    <property type="match status" value="1"/>
</dbReference>
<sequence length="546" mass="58564">MKSVTGSMVDVESLKALVGDAPLAVPLVVPLKTSRSGSRAENLGSAHLLPEARPRRGSSLRQVLMSFIANLGTINTGMAFGFSAVVIPQLVSPTSDITIDENQASWIASLSSASTPVGCILSGWLMDAIGRKRALLLTEIPLLLGWLLIATAAPVSGLYQIYAGRLLVGLGSGMVGAPARVYTGEVTQPHLRGTLSALASVGVSLGVLLEYSVGSCVSWRLLAGLSSIVPSLALLLTLLAPESPAWLVSRGRHQEASDSLFRVRGANCDVQRELDDMRAFAERNNLAKLGWRDTFKELVKPAAAKPFLILVAYFGIYQFSGVNTITFYAVHVFTESGASMDKYLATILLGVVRLLFTVAGCVALRRCGRRPLTLTSSIGCGVCMVGLGGYMLAWEVWSEGGDITRTATWFPVACIFLYTAFCTTGFLIVPWVMIGEVYPSNVRGLIGGLTTCAAHMFVFLVVKSFPLMESLMGHSGTFLMYGFISIFGTAFFWLFLPETKGRSLQEIEDYFSGRSDSLGKHAKKTPVISSSAQQKILVPPKGQALP</sequence>
<dbReference type="AlphaFoldDB" id="A0A9C6TUC2"/>
<keyword evidence="6" id="KW-0813">Transport</keyword>
<dbReference type="InterPro" id="IPR020846">
    <property type="entry name" value="MFS_dom"/>
</dbReference>
<feature type="transmembrane region" description="Helical" evidence="7">
    <location>
        <begin position="307"/>
        <end position="331"/>
    </location>
</feature>
<dbReference type="InterPro" id="IPR050549">
    <property type="entry name" value="MFS_Trehalose_Transporter"/>
</dbReference>
<dbReference type="FunFam" id="1.20.1250.20:FF:000249">
    <property type="entry name" value="facilitated trehalose transporter Tret1"/>
    <property type="match status" value="1"/>
</dbReference>
<keyword evidence="4 7" id="KW-1133">Transmembrane helix</keyword>
<dbReference type="Pfam" id="PF00083">
    <property type="entry name" value="Sugar_tr"/>
    <property type="match status" value="1"/>
</dbReference>
<evidence type="ECO:0000256" key="2">
    <source>
        <dbReference type="ARBA" id="ARBA00022475"/>
    </source>
</evidence>
<keyword evidence="2" id="KW-1003">Cell membrane</keyword>
<dbReference type="OrthoDB" id="6612291at2759"/>
<feature type="transmembrane region" description="Helical" evidence="7">
    <location>
        <begin position="134"/>
        <end position="155"/>
    </location>
</feature>
<evidence type="ECO:0000256" key="5">
    <source>
        <dbReference type="ARBA" id="ARBA00023136"/>
    </source>
</evidence>
<feature type="transmembrane region" description="Helical" evidence="7">
    <location>
        <begin position="478"/>
        <end position="496"/>
    </location>
</feature>